<evidence type="ECO:0000256" key="1">
    <source>
        <dbReference type="SAM" id="MobiDB-lite"/>
    </source>
</evidence>
<reference evidence="2" key="2">
    <citation type="submission" date="2019-07" db="EMBL/GenBank/DDBJ databases">
        <authorList>
            <person name="Seetharam A."/>
            <person name="Woodhouse M."/>
            <person name="Cannon E."/>
        </authorList>
    </citation>
    <scope>NUCLEOTIDE SEQUENCE [LARGE SCALE GENOMIC DNA]</scope>
    <source>
        <strain evidence="2">cv. B73</strain>
    </source>
</reference>
<protein>
    <submittedName>
        <fullName evidence="2">Uncharacterized protein</fullName>
    </submittedName>
</protein>
<dbReference type="AlphaFoldDB" id="A0A804N3J3"/>
<organism evidence="2 3">
    <name type="scientific">Zea mays</name>
    <name type="common">Maize</name>
    <dbReference type="NCBI Taxonomy" id="4577"/>
    <lineage>
        <taxon>Eukaryota</taxon>
        <taxon>Viridiplantae</taxon>
        <taxon>Streptophyta</taxon>
        <taxon>Embryophyta</taxon>
        <taxon>Tracheophyta</taxon>
        <taxon>Spermatophyta</taxon>
        <taxon>Magnoliopsida</taxon>
        <taxon>Liliopsida</taxon>
        <taxon>Poales</taxon>
        <taxon>Poaceae</taxon>
        <taxon>PACMAD clade</taxon>
        <taxon>Panicoideae</taxon>
        <taxon>Andropogonodae</taxon>
        <taxon>Andropogoneae</taxon>
        <taxon>Tripsacinae</taxon>
        <taxon>Zea</taxon>
    </lineage>
</organism>
<accession>A0A804N3J3</accession>
<reference evidence="2" key="3">
    <citation type="submission" date="2021-05" db="UniProtKB">
        <authorList>
            <consortium name="EnsemblPlants"/>
        </authorList>
    </citation>
    <scope>IDENTIFICATION</scope>
    <source>
        <strain evidence="2">cv. B73</strain>
    </source>
</reference>
<feature type="region of interest" description="Disordered" evidence="1">
    <location>
        <begin position="82"/>
        <end position="101"/>
    </location>
</feature>
<proteinExistence type="predicted"/>
<sequence length="130" mass="14317">MLHVGASADRPWALQTSTAGGVTGLEEEDRLCAVEETDGTRGPGDLPMVMQWYMYPSPIPPYTMVEARKPGRGARQRGFKEMGELQQGGDGTALGRRPSWPETWRRVAGELATATKERRRWKTGWGGVTA</sequence>
<dbReference type="Gramene" id="Zm00001eb132000_T001">
    <property type="protein sequence ID" value="Zm00001eb132000_P001"/>
    <property type="gene ID" value="Zm00001eb132000"/>
</dbReference>
<dbReference type="EnsemblPlants" id="Zm00001eb132000_T001">
    <property type="protein sequence ID" value="Zm00001eb132000_P001"/>
    <property type="gene ID" value="Zm00001eb132000"/>
</dbReference>
<evidence type="ECO:0000313" key="2">
    <source>
        <dbReference type="EnsemblPlants" id="Zm00001eb132000_P001"/>
    </source>
</evidence>
<dbReference type="InParanoid" id="A0A804N3J3"/>
<name>A0A804N3J3_MAIZE</name>
<dbReference type="Proteomes" id="UP000007305">
    <property type="component" value="Chromosome 3"/>
</dbReference>
<keyword evidence="3" id="KW-1185">Reference proteome</keyword>
<evidence type="ECO:0000313" key="3">
    <source>
        <dbReference type="Proteomes" id="UP000007305"/>
    </source>
</evidence>
<reference evidence="3" key="1">
    <citation type="submission" date="2015-12" db="EMBL/GenBank/DDBJ databases">
        <title>Update maize B73 reference genome by single molecule sequencing technologies.</title>
        <authorList>
            <consortium name="Maize Genome Sequencing Project"/>
            <person name="Ware D."/>
        </authorList>
    </citation>
    <scope>NUCLEOTIDE SEQUENCE [LARGE SCALE GENOMIC DNA]</scope>
    <source>
        <strain evidence="3">cv. B73</strain>
    </source>
</reference>